<keyword evidence="2" id="KW-0614">Plasmid</keyword>
<dbReference type="RefSeq" id="WP_099516231.1">
    <property type="nucleotide sequence ID" value="NZ_CP016621.1"/>
</dbReference>
<sequence length="115" mass="12722">MTDYAKLHAVAGDYEIFLEEGHPFDPASGPRWLAYVAFLAADGTITRTFHAVLTDKEDDPIGLDARDQLLGVLEFYQRHRAATGKRCEVETLEELDAAGTDPDDIPFGEPERLAS</sequence>
<reference evidence="2" key="1">
    <citation type="submission" date="2016-07" db="EMBL/GenBank/DDBJ databases">
        <title>Microvirga ossetica sp. nov. a new species of rhizobia isolated from root nodules of the legume species Vicia alpestris Steven originated from North Ossetia region in the Caucasus.</title>
        <authorList>
            <person name="Safronova V.I."/>
            <person name="Kuznetsova I.G."/>
            <person name="Sazanova A.L."/>
            <person name="Belimov A."/>
            <person name="Andronov E."/>
            <person name="Osledkin Y.S."/>
            <person name="Onishchuk O.P."/>
            <person name="Kurchak O.N."/>
            <person name="Shaposhnikov A.I."/>
            <person name="Willems A."/>
            <person name="Tikhonovich I.A."/>
        </authorList>
    </citation>
    <scope>NUCLEOTIDE SEQUENCE [LARGE SCALE GENOMIC DNA]</scope>
    <source>
        <strain evidence="2">V5/3M</strain>
        <plasmid evidence="2">unnamed5</plasmid>
    </source>
</reference>
<evidence type="ECO:0000313" key="2">
    <source>
        <dbReference type="EMBL" id="ANY85459.1"/>
    </source>
</evidence>
<dbReference type="KEGG" id="moc:BB934_45405"/>
<organism evidence="2">
    <name type="scientific">Microvirga ossetica</name>
    <dbReference type="NCBI Taxonomy" id="1882682"/>
    <lineage>
        <taxon>Bacteria</taxon>
        <taxon>Pseudomonadati</taxon>
        <taxon>Pseudomonadota</taxon>
        <taxon>Alphaproteobacteria</taxon>
        <taxon>Hyphomicrobiales</taxon>
        <taxon>Methylobacteriaceae</taxon>
        <taxon>Microvirga</taxon>
    </lineage>
</organism>
<protein>
    <submittedName>
        <fullName evidence="2">Uncharacterized protein</fullName>
    </submittedName>
</protein>
<dbReference type="EMBL" id="CP016621">
    <property type="protein sequence ID" value="ANY85459.1"/>
    <property type="molecule type" value="Genomic_DNA"/>
</dbReference>
<name>A0A1B2EZN7_9HYPH</name>
<evidence type="ECO:0000256" key="1">
    <source>
        <dbReference type="SAM" id="MobiDB-lite"/>
    </source>
</evidence>
<dbReference type="AlphaFoldDB" id="A0A1B2EZN7"/>
<feature type="region of interest" description="Disordered" evidence="1">
    <location>
        <begin position="93"/>
        <end position="115"/>
    </location>
</feature>
<proteinExistence type="predicted"/>
<accession>A0A1B2EZN7</accession>
<gene>
    <name evidence="2" type="ORF">BB934_45405</name>
</gene>
<geneLocation type="plasmid" evidence="2">
    <name>unnamed5</name>
</geneLocation>
<feature type="compositionally biased region" description="Acidic residues" evidence="1">
    <location>
        <begin position="93"/>
        <end position="106"/>
    </location>
</feature>